<dbReference type="GO" id="GO:0030422">
    <property type="term" value="P:siRNA processing"/>
    <property type="evidence" value="ECO:0007669"/>
    <property type="project" value="TreeGrafter"/>
</dbReference>
<dbReference type="InterPro" id="IPR014720">
    <property type="entry name" value="dsRBD_dom"/>
</dbReference>
<dbReference type="CDD" id="cd19862">
    <property type="entry name" value="DSRM_PRKRA-like_rpt1"/>
    <property type="match status" value="1"/>
</dbReference>
<evidence type="ECO:0000259" key="3">
    <source>
        <dbReference type="PROSITE" id="PS50137"/>
    </source>
</evidence>
<dbReference type="AlphaFoldDB" id="A0AAN7SP06"/>
<evidence type="ECO:0000313" key="5">
    <source>
        <dbReference type="Proteomes" id="UP001353858"/>
    </source>
</evidence>
<name>A0AAN7SP06_9COLE</name>
<dbReference type="GO" id="GO:0016442">
    <property type="term" value="C:RISC complex"/>
    <property type="evidence" value="ECO:0007669"/>
    <property type="project" value="TreeGrafter"/>
</dbReference>
<accession>A0AAN7SP06</accession>
<evidence type="ECO:0000256" key="2">
    <source>
        <dbReference type="PROSITE-ProRule" id="PRU00266"/>
    </source>
</evidence>
<dbReference type="GO" id="GO:0070920">
    <property type="term" value="P:regulation of regulatory ncRNA processing"/>
    <property type="evidence" value="ECO:0007669"/>
    <property type="project" value="TreeGrafter"/>
</dbReference>
<dbReference type="PANTHER" id="PTHR46205:SF3">
    <property type="entry name" value="LOQUACIOUS, ISOFORM B"/>
    <property type="match status" value="1"/>
</dbReference>
<comment type="caution">
    <text evidence="4">The sequence shown here is derived from an EMBL/GenBank/DDBJ whole genome shotgun (WGS) entry which is preliminary data.</text>
</comment>
<reference evidence="5" key="1">
    <citation type="submission" date="2023-01" db="EMBL/GenBank/DDBJ databases">
        <title>Key to firefly adult light organ development and bioluminescence: homeobox transcription factors regulate luciferase expression and transportation to peroxisome.</title>
        <authorList>
            <person name="Fu X."/>
        </authorList>
    </citation>
    <scope>NUCLEOTIDE SEQUENCE [LARGE SCALE GENOMIC DNA]</scope>
</reference>
<dbReference type="EMBL" id="JARPUR010000003">
    <property type="protein sequence ID" value="KAK4879643.1"/>
    <property type="molecule type" value="Genomic_DNA"/>
</dbReference>
<gene>
    <name evidence="4" type="ORF">RN001_007789</name>
</gene>
<dbReference type="SUPFAM" id="SSF54768">
    <property type="entry name" value="dsRNA-binding domain-like"/>
    <property type="match status" value="2"/>
</dbReference>
<proteinExistence type="predicted"/>
<dbReference type="Pfam" id="PF00035">
    <property type="entry name" value="dsrm"/>
    <property type="match status" value="2"/>
</dbReference>
<dbReference type="PROSITE" id="PS50137">
    <property type="entry name" value="DS_RBD"/>
    <property type="match status" value="2"/>
</dbReference>
<keyword evidence="5" id="KW-1185">Reference proteome</keyword>
<sequence length="313" mass="35565">MANTKTPVMVLQELSVKRGWITPEYNLTHSKHGTHENEFHYEVKVESVVGYGMGRSKQIAKHEAARSALKSLKELDMYSPDETIIKAPRSESAGSPIKLVVNAIGNLNEVCLENKIPFPTFKEISDVGPPHCKEFTYECQIALICTRATAGTKKQAKQLAAKEMLERLIQALPDLIAEYNENDGSALAITEQDHKAYEAFVQIKKMTIPKRNLSMKIKDYDTNFKNIANEKEVNLDDLRECLHKEPSEENLKQFLEKLELDYSIEMLIDNPCLVSLKLNTDVPFTVIAQEPTYQLCVDDLLEKTFEYLNVLLK</sequence>
<dbReference type="Gene3D" id="3.30.160.20">
    <property type="match status" value="2"/>
</dbReference>
<evidence type="ECO:0000256" key="1">
    <source>
        <dbReference type="ARBA" id="ARBA00022884"/>
    </source>
</evidence>
<keyword evidence="1 2" id="KW-0694">RNA-binding</keyword>
<dbReference type="GO" id="GO:0003725">
    <property type="term" value="F:double-stranded RNA binding"/>
    <property type="evidence" value="ECO:0007669"/>
    <property type="project" value="TreeGrafter"/>
</dbReference>
<evidence type="ECO:0000313" key="4">
    <source>
        <dbReference type="EMBL" id="KAK4879643.1"/>
    </source>
</evidence>
<dbReference type="GO" id="GO:0005737">
    <property type="term" value="C:cytoplasm"/>
    <property type="evidence" value="ECO:0007669"/>
    <property type="project" value="TreeGrafter"/>
</dbReference>
<dbReference type="InterPro" id="IPR051247">
    <property type="entry name" value="RLC_Component"/>
</dbReference>
<dbReference type="CDD" id="cd00048">
    <property type="entry name" value="DSRM_SF"/>
    <property type="match status" value="1"/>
</dbReference>
<dbReference type="GO" id="GO:0035197">
    <property type="term" value="F:siRNA binding"/>
    <property type="evidence" value="ECO:0007669"/>
    <property type="project" value="TreeGrafter"/>
</dbReference>
<dbReference type="GO" id="GO:0070578">
    <property type="term" value="C:RISC-loading complex"/>
    <property type="evidence" value="ECO:0007669"/>
    <property type="project" value="TreeGrafter"/>
</dbReference>
<feature type="domain" description="DRBM" evidence="3">
    <location>
        <begin position="102"/>
        <end position="170"/>
    </location>
</feature>
<dbReference type="SMART" id="SM00358">
    <property type="entry name" value="DSRM"/>
    <property type="match status" value="2"/>
</dbReference>
<dbReference type="PANTHER" id="PTHR46205">
    <property type="entry name" value="LOQUACIOUS, ISOFORM B"/>
    <property type="match status" value="1"/>
</dbReference>
<dbReference type="Proteomes" id="UP001353858">
    <property type="component" value="Unassembled WGS sequence"/>
</dbReference>
<feature type="domain" description="DRBM" evidence="3">
    <location>
        <begin position="6"/>
        <end position="74"/>
    </location>
</feature>
<organism evidence="4 5">
    <name type="scientific">Aquatica leii</name>
    <dbReference type="NCBI Taxonomy" id="1421715"/>
    <lineage>
        <taxon>Eukaryota</taxon>
        <taxon>Metazoa</taxon>
        <taxon>Ecdysozoa</taxon>
        <taxon>Arthropoda</taxon>
        <taxon>Hexapoda</taxon>
        <taxon>Insecta</taxon>
        <taxon>Pterygota</taxon>
        <taxon>Neoptera</taxon>
        <taxon>Endopterygota</taxon>
        <taxon>Coleoptera</taxon>
        <taxon>Polyphaga</taxon>
        <taxon>Elateriformia</taxon>
        <taxon>Elateroidea</taxon>
        <taxon>Lampyridae</taxon>
        <taxon>Luciolinae</taxon>
        <taxon>Aquatica</taxon>
    </lineage>
</organism>
<protein>
    <recommendedName>
        <fullName evidence="3">DRBM domain-containing protein</fullName>
    </recommendedName>
</protein>
<dbReference type="GO" id="GO:0005634">
    <property type="term" value="C:nucleus"/>
    <property type="evidence" value="ECO:0007669"/>
    <property type="project" value="TreeGrafter"/>
</dbReference>